<dbReference type="SMART" id="SM00822">
    <property type="entry name" value="PKS_KR"/>
    <property type="match status" value="1"/>
</dbReference>
<dbReference type="InterPro" id="IPR002347">
    <property type="entry name" value="SDR_fam"/>
</dbReference>
<dbReference type="GO" id="GO:0016491">
    <property type="term" value="F:oxidoreductase activity"/>
    <property type="evidence" value="ECO:0007669"/>
    <property type="project" value="UniProtKB-KW"/>
</dbReference>
<dbReference type="EMBL" id="ML994629">
    <property type="protein sequence ID" value="KAF2186571.1"/>
    <property type="molecule type" value="Genomic_DNA"/>
</dbReference>
<organism evidence="5 6">
    <name type="scientific">Zopfia rhizophila CBS 207.26</name>
    <dbReference type="NCBI Taxonomy" id="1314779"/>
    <lineage>
        <taxon>Eukaryota</taxon>
        <taxon>Fungi</taxon>
        <taxon>Dikarya</taxon>
        <taxon>Ascomycota</taxon>
        <taxon>Pezizomycotina</taxon>
        <taxon>Dothideomycetes</taxon>
        <taxon>Dothideomycetes incertae sedis</taxon>
        <taxon>Zopfiaceae</taxon>
        <taxon>Zopfia</taxon>
    </lineage>
</organism>
<evidence type="ECO:0000256" key="2">
    <source>
        <dbReference type="ARBA" id="ARBA00022857"/>
    </source>
</evidence>
<sequence length="256" mass="26776">MPSVNGSKAIIIGGTHGMGLATAQLLISQGAQVIVTGRSAEPIQSAKQQLGDQAHVIQSDTTSLPAISALAQTTIDHFGSETPLDLVFINAGYARLEPFTDVTEESYHRTCNTNILGAFFSAQKLAPLIKSGGSIIFTTSIANRRGIPGMSIYGAAKAAVHSLSQTLAAELAPRGIRVNVVSPGYIKTPTMGVVGTSREDLDEFEKQGAQVTPLGRIGAPEEVAKAVVFLGYEATFSTGSEVVVDGGLLWVEKGEH</sequence>
<evidence type="ECO:0000256" key="3">
    <source>
        <dbReference type="ARBA" id="ARBA00023002"/>
    </source>
</evidence>
<dbReference type="SUPFAM" id="SSF51735">
    <property type="entry name" value="NAD(P)-binding Rossmann-fold domains"/>
    <property type="match status" value="1"/>
</dbReference>
<reference evidence="5" key="1">
    <citation type="journal article" date="2020" name="Stud. Mycol.">
        <title>101 Dothideomycetes genomes: a test case for predicting lifestyles and emergence of pathogens.</title>
        <authorList>
            <person name="Haridas S."/>
            <person name="Albert R."/>
            <person name="Binder M."/>
            <person name="Bloem J."/>
            <person name="Labutti K."/>
            <person name="Salamov A."/>
            <person name="Andreopoulos B."/>
            <person name="Baker S."/>
            <person name="Barry K."/>
            <person name="Bills G."/>
            <person name="Bluhm B."/>
            <person name="Cannon C."/>
            <person name="Castanera R."/>
            <person name="Culley D."/>
            <person name="Daum C."/>
            <person name="Ezra D."/>
            <person name="Gonzalez J."/>
            <person name="Henrissat B."/>
            <person name="Kuo A."/>
            <person name="Liang C."/>
            <person name="Lipzen A."/>
            <person name="Lutzoni F."/>
            <person name="Magnuson J."/>
            <person name="Mondo S."/>
            <person name="Nolan M."/>
            <person name="Ohm R."/>
            <person name="Pangilinan J."/>
            <person name="Park H.-J."/>
            <person name="Ramirez L."/>
            <person name="Alfaro M."/>
            <person name="Sun H."/>
            <person name="Tritt A."/>
            <person name="Yoshinaga Y."/>
            <person name="Zwiers L.-H."/>
            <person name="Turgeon B."/>
            <person name="Goodwin S."/>
            <person name="Spatafora J."/>
            <person name="Crous P."/>
            <person name="Grigoriev I."/>
        </authorList>
    </citation>
    <scope>NUCLEOTIDE SEQUENCE</scope>
    <source>
        <strain evidence="5">CBS 207.26</strain>
    </source>
</reference>
<dbReference type="FunFam" id="3.40.50.720:FF:000084">
    <property type="entry name" value="Short-chain dehydrogenase reductase"/>
    <property type="match status" value="1"/>
</dbReference>
<dbReference type="InterPro" id="IPR057326">
    <property type="entry name" value="KR_dom"/>
</dbReference>
<dbReference type="InterPro" id="IPR020904">
    <property type="entry name" value="Sc_DH/Rdtase_CS"/>
</dbReference>
<dbReference type="InterPro" id="IPR036291">
    <property type="entry name" value="NAD(P)-bd_dom_sf"/>
</dbReference>
<evidence type="ECO:0000313" key="6">
    <source>
        <dbReference type="Proteomes" id="UP000800200"/>
    </source>
</evidence>
<feature type="domain" description="Ketoreductase" evidence="4">
    <location>
        <begin position="7"/>
        <end position="184"/>
    </location>
</feature>
<dbReference type="Proteomes" id="UP000800200">
    <property type="component" value="Unassembled WGS sequence"/>
</dbReference>
<name>A0A6A6E3V6_9PEZI</name>
<dbReference type="PRINTS" id="PR00080">
    <property type="entry name" value="SDRFAMILY"/>
</dbReference>
<dbReference type="CDD" id="cd05233">
    <property type="entry name" value="SDR_c"/>
    <property type="match status" value="1"/>
</dbReference>
<dbReference type="OrthoDB" id="1669814at2759"/>
<keyword evidence="6" id="KW-1185">Reference proteome</keyword>
<keyword evidence="3" id="KW-0560">Oxidoreductase</keyword>
<dbReference type="PANTHER" id="PTHR43669">
    <property type="entry name" value="5-KETO-D-GLUCONATE 5-REDUCTASE"/>
    <property type="match status" value="1"/>
</dbReference>
<dbReference type="Pfam" id="PF13561">
    <property type="entry name" value="adh_short_C2"/>
    <property type="match status" value="1"/>
</dbReference>
<dbReference type="PROSITE" id="PS00061">
    <property type="entry name" value="ADH_SHORT"/>
    <property type="match status" value="1"/>
</dbReference>
<comment type="similarity">
    <text evidence="1">Belongs to the short-chain dehydrogenases/reductases (SDR) family.</text>
</comment>
<evidence type="ECO:0000313" key="5">
    <source>
        <dbReference type="EMBL" id="KAF2186571.1"/>
    </source>
</evidence>
<evidence type="ECO:0000256" key="1">
    <source>
        <dbReference type="ARBA" id="ARBA00006484"/>
    </source>
</evidence>
<dbReference type="Gene3D" id="3.40.50.720">
    <property type="entry name" value="NAD(P)-binding Rossmann-like Domain"/>
    <property type="match status" value="1"/>
</dbReference>
<proteinExistence type="inferred from homology"/>
<gene>
    <name evidence="5" type="ORF">K469DRAFT_738431</name>
</gene>
<keyword evidence="2" id="KW-0521">NADP</keyword>
<accession>A0A6A6E3V6</accession>
<dbReference type="AlphaFoldDB" id="A0A6A6E3V6"/>
<protein>
    <submittedName>
        <fullName evidence="5">NAD(P)-binding protein</fullName>
    </submittedName>
</protein>
<evidence type="ECO:0000259" key="4">
    <source>
        <dbReference type="SMART" id="SM00822"/>
    </source>
</evidence>
<dbReference type="PRINTS" id="PR00081">
    <property type="entry name" value="GDHRDH"/>
</dbReference>
<dbReference type="PANTHER" id="PTHR43669:SF3">
    <property type="entry name" value="ALCOHOL DEHYDROGENASE, PUTATIVE (AFU_ORTHOLOGUE AFUA_3G03445)-RELATED"/>
    <property type="match status" value="1"/>
</dbReference>